<reference evidence="1" key="1">
    <citation type="journal article" date="2023" name="Mol. Phylogenet. Evol.">
        <title>Genome-scale phylogeny and comparative genomics of the fungal order Sordariales.</title>
        <authorList>
            <person name="Hensen N."/>
            <person name="Bonometti L."/>
            <person name="Westerberg I."/>
            <person name="Brannstrom I.O."/>
            <person name="Guillou S."/>
            <person name="Cros-Aarteil S."/>
            <person name="Calhoun S."/>
            <person name="Haridas S."/>
            <person name="Kuo A."/>
            <person name="Mondo S."/>
            <person name="Pangilinan J."/>
            <person name="Riley R."/>
            <person name="LaButti K."/>
            <person name="Andreopoulos B."/>
            <person name="Lipzen A."/>
            <person name="Chen C."/>
            <person name="Yan M."/>
            <person name="Daum C."/>
            <person name="Ng V."/>
            <person name="Clum A."/>
            <person name="Steindorff A."/>
            <person name="Ohm R.A."/>
            <person name="Martin F."/>
            <person name="Silar P."/>
            <person name="Natvig D.O."/>
            <person name="Lalanne C."/>
            <person name="Gautier V."/>
            <person name="Ament-Velasquez S.L."/>
            <person name="Kruys A."/>
            <person name="Hutchinson M.I."/>
            <person name="Powell A.J."/>
            <person name="Barry K."/>
            <person name="Miller A.N."/>
            <person name="Grigoriev I.V."/>
            <person name="Debuchy R."/>
            <person name="Gladieux P."/>
            <person name="Hiltunen Thoren M."/>
            <person name="Johannesson H."/>
        </authorList>
    </citation>
    <scope>NUCLEOTIDE SEQUENCE</scope>
    <source>
        <strain evidence="1">CBS 508.74</strain>
    </source>
</reference>
<dbReference type="AlphaFoldDB" id="A0AAN6TFS7"/>
<keyword evidence="2" id="KW-1185">Reference proteome</keyword>
<sequence>MDEKSIPLYHPTVPKKATRGELRKEPCEDCAHFYIASGAPFLACRDNASASVRGKRYYRCVSMGLGCRALTLEAQAWVYSYEAYKDIPELDIATLAKMRVNAMVELNKPRQYDEPTMIWGGDPEEEIRAAHKRNDPSGHACSVFKVEVETRIQNLLEEEEKAISDIIGGFVDRYVKKLESWSEKGSCKAESGRT</sequence>
<name>A0AAN6TFS7_9PEZI</name>
<organism evidence="1 2">
    <name type="scientific">Canariomyces notabilis</name>
    <dbReference type="NCBI Taxonomy" id="2074819"/>
    <lineage>
        <taxon>Eukaryota</taxon>
        <taxon>Fungi</taxon>
        <taxon>Dikarya</taxon>
        <taxon>Ascomycota</taxon>
        <taxon>Pezizomycotina</taxon>
        <taxon>Sordariomycetes</taxon>
        <taxon>Sordariomycetidae</taxon>
        <taxon>Sordariales</taxon>
        <taxon>Chaetomiaceae</taxon>
        <taxon>Canariomyces</taxon>
    </lineage>
</organism>
<reference evidence="1" key="2">
    <citation type="submission" date="2023-05" db="EMBL/GenBank/DDBJ databases">
        <authorList>
            <consortium name="Lawrence Berkeley National Laboratory"/>
            <person name="Steindorff A."/>
            <person name="Hensen N."/>
            <person name="Bonometti L."/>
            <person name="Westerberg I."/>
            <person name="Brannstrom I.O."/>
            <person name="Guillou S."/>
            <person name="Cros-Aarteil S."/>
            <person name="Calhoun S."/>
            <person name="Haridas S."/>
            <person name="Kuo A."/>
            <person name="Mondo S."/>
            <person name="Pangilinan J."/>
            <person name="Riley R."/>
            <person name="Labutti K."/>
            <person name="Andreopoulos B."/>
            <person name="Lipzen A."/>
            <person name="Chen C."/>
            <person name="Yanf M."/>
            <person name="Daum C."/>
            <person name="Ng V."/>
            <person name="Clum A."/>
            <person name="Ohm R."/>
            <person name="Martin F."/>
            <person name="Silar P."/>
            <person name="Natvig D."/>
            <person name="Lalanne C."/>
            <person name="Gautier V."/>
            <person name="Ament-Velasquez S.L."/>
            <person name="Kruys A."/>
            <person name="Hutchinson M.I."/>
            <person name="Powell A.J."/>
            <person name="Barry K."/>
            <person name="Miller A.N."/>
            <person name="Grigoriev I.V."/>
            <person name="Debuchy R."/>
            <person name="Gladieux P."/>
            <person name="Thoren M.H."/>
            <person name="Johannesson H."/>
        </authorList>
    </citation>
    <scope>NUCLEOTIDE SEQUENCE</scope>
    <source>
        <strain evidence="1">CBS 508.74</strain>
    </source>
</reference>
<accession>A0AAN6TFS7</accession>
<comment type="caution">
    <text evidence="1">The sequence shown here is derived from an EMBL/GenBank/DDBJ whole genome shotgun (WGS) entry which is preliminary data.</text>
</comment>
<protein>
    <submittedName>
        <fullName evidence="1">Uncharacterized protein</fullName>
    </submittedName>
</protein>
<dbReference type="RefSeq" id="XP_064670620.1">
    <property type="nucleotide sequence ID" value="XM_064819148.1"/>
</dbReference>
<evidence type="ECO:0000313" key="2">
    <source>
        <dbReference type="Proteomes" id="UP001302812"/>
    </source>
</evidence>
<dbReference type="Proteomes" id="UP001302812">
    <property type="component" value="Unassembled WGS sequence"/>
</dbReference>
<proteinExistence type="predicted"/>
<dbReference type="GeneID" id="89943274"/>
<gene>
    <name evidence="1" type="ORF">N656DRAFT_844627</name>
</gene>
<evidence type="ECO:0000313" key="1">
    <source>
        <dbReference type="EMBL" id="KAK4113050.1"/>
    </source>
</evidence>
<dbReference type="EMBL" id="MU853340">
    <property type="protein sequence ID" value="KAK4113050.1"/>
    <property type="molecule type" value="Genomic_DNA"/>
</dbReference>